<keyword evidence="3" id="KW-0472">Membrane</keyword>
<dbReference type="GO" id="GO:0004016">
    <property type="term" value="F:adenylate cyclase activity"/>
    <property type="evidence" value="ECO:0007669"/>
    <property type="project" value="UniProtKB-ARBA"/>
</dbReference>
<dbReference type="SUPFAM" id="SSF55073">
    <property type="entry name" value="Nucleotide cyclase"/>
    <property type="match status" value="1"/>
</dbReference>
<dbReference type="CDD" id="cd07302">
    <property type="entry name" value="CHD"/>
    <property type="match status" value="1"/>
</dbReference>
<keyword evidence="3 5" id="KW-0812">Transmembrane</keyword>
<dbReference type="Gene3D" id="3.30.70.1230">
    <property type="entry name" value="Nucleotide cyclase"/>
    <property type="match status" value="1"/>
</dbReference>
<dbReference type="PROSITE" id="PS50125">
    <property type="entry name" value="GUANYLATE_CYCLASE_2"/>
    <property type="match status" value="1"/>
</dbReference>
<feature type="transmembrane region" description="Helical" evidence="3">
    <location>
        <begin position="36"/>
        <end position="55"/>
    </location>
</feature>
<dbReference type="Pfam" id="PF05226">
    <property type="entry name" value="CHASE2"/>
    <property type="match status" value="1"/>
</dbReference>
<evidence type="ECO:0000256" key="2">
    <source>
        <dbReference type="SAM" id="MobiDB-lite"/>
    </source>
</evidence>
<name>R4KGA8_9FIRM</name>
<dbReference type="HOGENOM" id="CLU_000445_85_1_9"/>
<evidence type="ECO:0000259" key="4">
    <source>
        <dbReference type="PROSITE" id="PS50125"/>
    </source>
</evidence>
<accession>R4KGA8</accession>
<evidence type="ECO:0000256" key="3">
    <source>
        <dbReference type="SAM" id="Phobius"/>
    </source>
</evidence>
<evidence type="ECO:0000313" key="5">
    <source>
        <dbReference type="EMBL" id="AGL02253.1"/>
    </source>
</evidence>
<feature type="compositionally biased region" description="Polar residues" evidence="2">
    <location>
        <begin position="1"/>
        <end position="10"/>
    </location>
</feature>
<dbReference type="SMART" id="SM00044">
    <property type="entry name" value="CYCc"/>
    <property type="match status" value="1"/>
</dbReference>
<feature type="transmembrane region" description="Helical" evidence="3">
    <location>
        <begin position="332"/>
        <end position="352"/>
    </location>
</feature>
<reference evidence="5 6" key="1">
    <citation type="submission" date="2012-01" db="EMBL/GenBank/DDBJ databases">
        <title>Complete sequence of Desulfotomaculum gibsoniae DSM 7213.</title>
        <authorList>
            <consortium name="US DOE Joint Genome Institute"/>
            <person name="Lucas S."/>
            <person name="Han J."/>
            <person name="Lapidus A."/>
            <person name="Cheng J.-F."/>
            <person name="Goodwin L."/>
            <person name="Pitluck S."/>
            <person name="Peters L."/>
            <person name="Ovchinnikova G."/>
            <person name="Teshima H."/>
            <person name="Detter J.C."/>
            <person name="Han C."/>
            <person name="Tapia R."/>
            <person name="Land M."/>
            <person name="Hauser L."/>
            <person name="Kyrpides N."/>
            <person name="Ivanova N."/>
            <person name="Pagani I."/>
            <person name="Parshina S."/>
            <person name="Plugge C."/>
            <person name="Muyzer G."/>
            <person name="Kuever J."/>
            <person name="Ivanova A."/>
            <person name="Nazina T."/>
            <person name="Klenk H.-P."/>
            <person name="Brambilla E."/>
            <person name="Spring S."/>
            <person name="Stams A.F."/>
            <person name="Woyke T."/>
        </authorList>
    </citation>
    <scope>NUCLEOTIDE SEQUENCE [LARGE SCALE GENOMIC DNA]</scope>
    <source>
        <strain evidence="5 6">DSM 7213</strain>
    </source>
</reference>
<dbReference type="InterPro" id="IPR007890">
    <property type="entry name" value="CHASE2"/>
</dbReference>
<evidence type="ECO:0000313" key="6">
    <source>
        <dbReference type="Proteomes" id="UP000013520"/>
    </source>
</evidence>
<gene>
    <name evidence="5" type="ORF">Desgi_2852</name>
</gene>
<evidence type="ECO:0000256" key="1">
    <source>
        <dbReference type="ARBA" id="ARBA00005381"/>
    </source>
</evidence>
<dbReference type="KEGG" id="dgi:Desgi_2852"/>
<feature type="region of interest" description="Disordered" evidence="2">
    <location>
        <begin position="1"/>
        <end position="24"/>
    </location>
</feature>
<dbReference type="InterPro" id="IPR029787">
    <property type="entry name" value="Nucleotide_cyclase"/>
</dbReference>
<feature type="domain" description="Guanylate cyclase" evidence="4">
    <location>
        <begin position="450"/>
        <end position="582"/>
    </location>
</feature>
<proteinExistence type="inferred from homology"/>
<dbReference type="STRING" id="767817.Desgi_2852"/>
<dbReference type="Pfam" id="PF00211">
    <property type="entry name" value="Guanylate_cyc"/>
    <property type="match status" value="1"/>
</dbReference>
<sequence length="633" mass="69217">MFENTSSPTPGRTPGGSEKPTDSANMANKKIGRLKWPLALVLFTLVQLAVMAGLFNRVELAMYDAWFRLQGVRDPGERVVIVAMDEASIQKIGPLPWPRSTHARLLEALSEARVVGFDLVFDVPTDPTEDEALGIAIAEHGRVILASQFAFEREPNGEVAQVFQPPCPEIMAGVAGLGFVNMPTDPDQVVRRVTTVDVNTFEVPFPSLNLAVTMAALGMDHTQLEVSPRRLVFGEREIPLDEMNRAMPCFWGSQGAFKTYSCADVLNGVLSPDTFKDRIVLIGPTASAEKDNYPTPYTGSNMVLSGALPTPGVEIHASAVQSFLDGRWYREVSSVLNLAFLLLAGMLTVLVVSGRGPWVGLGGTLSVLLAVSGTSFGLWWYARLWLNVAAPVVLVFMTYAALTAADFIQAEMGRRRTRAMFSRYVSPDVVEELMESPAEVMLGGRRQSLTVMFCDIRGFTSYSENKPPEEVVSRLNEYLTAMTRVIFNHGGTLDKYLGDGLMAIFGAPVYYPDHVQRAIMAAVDIQKEINILNRKWVEQGQQPLNIGVGINSGSVLVGNVGSPERMDYTVIGEDVNLASRVEGLTKTFETLIVISERSKHMLDEADGNSVPELSYLGHAQVKGFTEPVGVYTI</sequence>
<comment type="similarity">
    <text evidence="1">Belongs to the adenylyl cyclase class-3 family.</text>
</comment>
<dbReference type="PANTHER" id="PTHR43081">
    <property type="entry name" value="ADENYLATE CYCLASE, TERMINAL-DIFFERENTIATION SPECIFIC-RELATED"/>
    <property type="match status" value="1"/>
</dbReference>
<dbReference type="InterPro" id="IPR050697">
    <property type="entry name" value="Adenylyl/Guanylyl_Cyclase_3/4"/>
</dbReference>
<dbReference type="eggNOG" id="COG4252">
    <property type="taxonomic scope" value="Bacteria"/>
</dbReference>
<dbReference type="RefSeq" id="WP_006523564.1">
    <property type="nucleotide sequence ID" value="NC_021184.1"/>
</dbReference>
<keyword evidence="3" id="KW-1133">Transmembrane helix</keyword>
<dbReference type="InterPro" id="IPR001054">
    <property type="entry name" value="A/G_cyclase"/>
</dbReference>
<dbReference type="Proteomes" id="UP000013520">
    <property type="component" value="Chromosome"/>
</dbReference>
<dbReference type="OrthoDB" id="9806704at2"/>
<protein>
    <submittedName>
        <fullName evidence="5">Putative transmembrane sensor domain protein</fullName>
    </submittedName>
</protein>
<feature type="transmembrane region" description="Helical" evidence="3">
    <location>
        <begin position="359"/>
        <end position="382"/>
    </location>
</feature>
<dbReference type="AlphaFoldDB" id="R4KGA8"/>
<dbReference type="eggNOG" id="COG2114">
    <property type="taxonomic scope" value="Bacteria"/>
</dbReference>
<keyword evidence="6" id="KW-1185">Reference proteome</keyword>
<dbReference type="EMBL" id="CP003273">
    <property type="protein sequence ID" value="AGL02253.1"/>
    <property type="molecule type" value="Genomic_DNA"/>
</dbReference>
<dbReference type="PANTHER" id="PTHR43081:SF1">
    <property type="entry name" value="ADENYLATE CYCLASE, TERMINAL-DIFFERENTIATION SPECIFIC"/>
    <property type="match status" value="1"/>
</dbReference>
<dbReference type="GO" id="GO:0009190">
    <property type="term" value="P:cyclic nucleotide biosynthetic process"/>
    <property type="evidence" value="ECO:0007669"/>
    <property type="project" value="InterPro"/>
</dbReference>
<feature type="transmembrane region" description="Helical" evidence="3">
    <location>
        <begin position="388"/>
        <end position="408"/>
    </location>
</feature>
<dbReference type="GO" id="GO:0035556">
    <property type="term" value="P:intracellular signal transduction"/>
    <property type="evidence" value="ECO:0007669"/>
    <property type="project" value="InterPro"/>
</dbReference>
<organism evidence="5 6">
    <name type="scientific">Desulfoscipio gibsoniae DSM 7213</name>
    <dbReference type="NCBI Taxonomy" id="767817"/>
    <lineage>
        <taxon>Bacteria</taxon>
        <taxon>Bacillati</taxon>
        <taxon>Bacillota</taxon>
        <taxon>Clostridia</taxon>
        <taxon>Eubacteriales</taxon>
        <taxon>Desulfallaceae</taxon>
        <taxon>Desulfoscipio</taxon>
    </lineage>
</organism>
<dbReference type="SMART" id="SM01080">
    <property type="entry name" value="CHASE2"/>
    <property type="match status" value="1"/>
</dbReference>